<dbReference type="GO" id="GO:0009002">
    <property type="term" value="F:serine-type D-Ala-D-Ala carboxypeptidase activity"/>
    <property type="evidence" value="ECO:0007669"/>
    <property type="project" value="InterPro"/>
</dbReference>
<dbReference type="InterPro" id="IPR018044">
    <property type="entry name" value="Peptidase_S11"/>
</dbReference>
<feature type="active site" evidence="7">
    <location>
        <position position="98"/>
    </location>
</feature>
<feature type="active site" description="Acyl-ester intermediate" evidence="7">
    <location>
        <position position="43"/>
    </location>
</feature>
<dbReference type="Gene3D" id="3.40.710.10">
    <property type="entry name" value="DD-peptidase/beta-lactamase superfamily"/>
    <property type="match status" value="1"/>
</dbReference>
<dbReference type="GO" id="GO:0008360">
    <property type="term" value="P:regulation of cell shape"/>
    <property type="evidence" value="ECO:0007669"/>
    <property type="project" value="UniProtKB-KW"/>
</dbReference>
<dbReference type="InterPro" id="IPR000871">
    <property type="entry name" value="Beta-lactam_class-A"/>
</dbReference>
<protein>
    <submittedName>
        <fullName evidence="11">Serine hydrolase</fullName>
    </submittedName>
</protein>
<dbReference type="GO" id="GO:0008800">
    <property type="term" value="F:beta-lactamase activity"/>
    <property type="evidence" value="ECO:0007669"/>
    <property type="project" value="InterPro"/>
</dbReference>
<keyword evidence="2" id="KW-0732">Signal</keyword>
<dbReference type="PANTHER" id="PTHR35333:SF3">
    <property type="entry name" value="BETA-LACTAMASE-TYPE TRANSPEPTIDASE FOLD CONTAINING PROTEIN"/>
    <property type="match status" value="1"/>
</dbReference>
<dbReference type="PRINTS" id="PR00725">
    <property type="entry name" value="DADACBPTASE1"/>
</dbReference>
<dbReference type="GO" id="GO:0009252">
    <property type="term" value="P:peptidoglycan biosynthetic process"/>
    <property type="evidence" value="ECO:0007669"/>
    <property type="project" value="UniProtKB-KW"/>
</dbReference>
<organism evidence="11 12">
    <name type="scientific">Candidatus Ruania gallistercoris</name>
    <dbReference type="NCBI Taxonomy" id="2838746"/>
    <lineage>
        <taxon>Bacteria</taxon>
        <taxon>Bacillati</taxon>
        <taxon>Actinomycetota</taxon>
        <taxon>Actinomycetes</taxon>
        <taxon>Micrococcales</taxon>
        <taxon>Ruaniaceae</taxon>
        <taxon>Ruania</taxon>
    </lineage>
</organism>
<dbReference type="InterPro" id="IPR001967">
    <property type="entry name" value="Peptidase_S11_N"/>
</dbReference>
<dbReference type="EMBL" id="DXBY01000222">
    <property type="protein sequence ID" value="HIZ36682.1"/>
    <property type="molecule type" value="Genomic_DNA"/>
</dbReference>
<evidence type="ECO:0000256" key="2">
    <source>
        <dbReference type="ARBA" id="ARBA00022729"/>
    </source>
</evidence>
<dbReference type="GO" id="GO:0046677">
    <property type="term" value="P:response to antibiotic"/>
    <property type="evidence" value="ECO:0007669"/>
    <property type="project" value="InterPro"/>
</dbReference>
<dbReference type="Proteomes" id="UP000824037">
    <property type="component" value="Unassembled WGS sequence"/>
</dbReference>
<reference evidence="11" key="1">
    <citation type="journal article" date="2021" name="PeerJ">
        <title>Extensive microbial diversity within the chicken gut microbiome revealed by metagenomics and culture.</title>
        <authorList>
            <person name="Gilroy R."/>
            <person name="Ravi A."/>
            <person name="Getino M."/>
            <person name="Pursley I."/>
            <person name="Horton D.L."/>
            <person name="Alikhan N.F."/>
            <person name="Baker D."/>
            <person name="Gharbi K."/>
            <person name="Hall N."/>
            <person name="Watson M."/>
            <person name="Adriaenssens E.M."/>
            <person name="Foster-Nyarko E."/>
            <person name="Jarju S."/>
            <person name="Secka A."/>
            <person name="Antonio M."/>
            <person name="Oren A."/>
            <person name="Chaudhuri R.R."/>
            <person name="La Ragione R."/>
            <person name="Hildebrand F."/>
            <person name="Pallen M.J."/>
        </authorList>
    </citation>
    <scope>NUCLEOTIDE SEQUENCE</scope>
    <source>
        <strain evidence="11">ChiGjej4B4-7305</strain>
    </source>
</reference>
<feature type="binding site" evidence="8">
    <location>
        <position position="212"/>
    </location>
    <ligand>
        <name>substrate</name>
    </ligand>
</feature>
<keyword evidence="3 11" id="KW-0378">Hydrolase</keyword>
<dbReference type="InterPro" id="IPR012338">
    <property type="entry name" value="Beta-lactam/transpept-like"/>
</dbReference>
<name>A0A9D2J599_9MICO</name>
<sequence>MTETEPTERILAGYPSTTAVAVLDPRDALILDERADQTLLPGSTVKLMTAIVALTVLDDLDQELTVAAEDLRRGSGNNLRAGDTLSFWDALHNLLLPSSNTTAGMLVRIVGAMLSQRRPITAFIAAMNYERFRLGLHDTRFTNATGLYRPGMPITSTAHDIARLVRAASRNPVISELWSKKTYELTIGGPQARTVPIVSTIPELGPRVIGAKTGSTPIENLFGVACLLDTGHIASVVGTTKDDRWDILARTLDRLPSHQGSDLPSITSTEAPE</sequence>
<accession>A0A9D2J599</accession>
<dbReference type="AlphaFoldDB" id="A0A9D2J599"/>
<reference evidence="11" key="2">
    <citation type="submission" date="2021-04" db="EMBL/GenBank/DDBJ databases">
        <authorList>
            <person name="Gilroy R."/>
        </authorList>
    </citation>
    <scope>NUCLEOTIDE SEQUENCE</scope>
    <source>
        <strain evidence="11">ChiGjej4B4-7305</strain>
    </source>
</reference>
<gene>
    <name evidence="11" type="ORF">H9815_12965</name>
</gene>
<evidence type="ECO:0000256" key="4">
    <source>
        <dbReference type="ARBA" id="ARBA00022960"/>
    </source>
</evidence>
<dbReference type="Pfam" id="PF00768">
    <property type="entry name" value="Peptidase_S11"/>
    <property type="match status" value="1"/>
</dbReference>
<evidence type="ECO:0000259" key="10">
    <source>
        <dbReference type="Pfam" id="PF00768"/>
    </source>
</evidence>
<evidence type="ECO:0000256" key="6">
    <source>
        <dbReference type="ARBA" id="ARBA00023316"/>
    </source>
</evidence>
<evidence type="ECO:0000256" key="8">
    <source>
        <dbReference type="PIRSR" id="PIRSR618044-2"/>
    </source>
</evidence>
<comment type="caution">
    <text evidence="11">The sequence shown here is derived from an EMBL/GenBank/DDBJ whole genome shotgun (WGS) entry which is preliminary data.</text>
</comment>
<proteinExistence type="inferred from homology"/>
<evidence type="ECO:0000256" key="9">
    <source>
        <dbReference type="RuleBase" id="RU004016"/>
    </source>
</evidence>
<dbReference type="SUPFAM" id="SSF56601">
    <property type="entry name" value="beta-lactamase/transpeptidase-like"/>
    <property type="match status" value="1"/>
</dbReference>
<dbReference type="GO" id="GO:0071555">
    <property type="term" value="P:cell wall organization"/>
    <property type="evidence" value="ECO:0007669"/>
    <property type="project" value="UniProtKB-KW"/>
</dbReference>
<keyword evidence="4" id="KW-0133">Cell shape</keyword>
<feature type="active site" description="Proton acceptor" evidence="7">
    <location>
        <position position="46"/>
    </location>
</feature>
<keyword evidence="6" id="KW-0961">Cell wall biogenesis/degradation</keyword>
<evidence type="ECO:0000256" key="1">
    <source>
        <dbReference type="ARBA" id="ARBA00007164"/>
    </source>
</evidence>
<dbReference type="GO" id="GO:0006508">
    <property type="term" value="P:proteolysis"/>
    <property type="evidence" value="ECO:0007669"/>
    <property type="project" value="InterPro"/>
</dbReference>
<dbReference type="PANTHER" id="PTHR35333">
    <property type="entry name" value="BETA-LACTAMASE"/>
    <property type="match status" value="1"/>
</dbReference>
<feature type="domain" description="Peptidase S11 D-alanyl-D-alanine carboxypeptidase A N-terminal" evidence="10">
    <location>
        <begin position="27"/>
        <end position="216"/>
    </location>
</feature>
<evidence type="ECO:0000256" key="7">
    <source>
        <dbReference type="PIRSR" id="PIRSR618044-1"/>
    </source>
</evidence>
<keyword evidence="5" id="KW-0573">Peptidoglycan synthesis</keyword>
<evidence type="ECO:0000256" key="5">
    <source>
        <dbReference type="ARBA" id="ARBA00022984"/>
    </source>
</evidence>
<evidence type="ECO:0000256" key="3">
    <source>
        <dbReference type="ARBA" id="ARBA00022801"/>
    </source>
</evidence>
<evidence type="ECO:0000313" key="12">
    <source>
        <dbReference type="Proteomes" id="UP000824037"/>
    </source>
</evidence>
<dbReference type="GO" id="GO:0030655">
    <property type="term" value="P:beta-lactam antibiotic catabolic process"/>
    <property type="evidence" value="ECO:0007669"/>
    <property type="project" value="InterPro"/>
</dbReference>
<comment type="similarity">
    <text evidence="1 9">Belongs to the peptidase S11 family.</text>
</comment>
<evidence type="ECO:0000313" key="11">
    <source>
        <dbReference type="EMBL" id="HIZ36682.1"/>
    </source>
</evidence>